<dbReference type="EMBL" id="PP841127">
    <property type="protein sequence ID" value="XCN27017.1"/>
    <property type="molecule type" value="Genomic_DNA"/>
</dbReference>
<reference evidence="1" key="1">
    <citation type="submission" date="2024-05" db="EMBL/GenBank/DDBJ databases">
        <title>Complete Genome Sequences of 14 Acinetobacter baumannii phages isolated in Kenya.</title>
        <authorList>
            <person name="Mwai F."/>
            <person name="Kigen C."/>
            <person name="Makobe C."/>
            <person name="Georges M."/>
            <person name="Mutai I."/>
            <person name="Odoyo E."/>
            <person name="Gachoya M."/>
            <person name="Musila L."/>
        </authorList>
    </citation>
    <scope>NUCLEOTIDE SEQUENCE</scope>
</reference>
<organism evidence="1">
    <name type="scientific">Acinetobacter phage vB_Ab_01_KEN_01</name>
    <dbReference type="NCBI Taxonomy" id="3143010"/>
    <lineage>
        <taxon>Viruses</taxon>
    </lineage>
</organism>
<evidence type="ECO:0000313" key="1">
    <source>
        <dbReference type="EMBL" id="XCN27017.1"/>
    </source>
</evidence>
<accession>A0AAU8KTS1</accession>
<protein>
    <submittedName>
        <fullName evidence="1">Uncharacterized protein</fullName>
    </submittedName>
</protein>
<name>A0AAU8KTS1_9VIRU</name>
<proteinExistence type="predicted"/>
<sequence>MRQFLLRLAIKSLERMCQYGESEEPMLGLWARDSTSIPSLANVAHR</sequence>
<gene>
    <name evidence="1" type="ORF">SMMRWMVJ_CDS0029</name>
</gene>